<organism evidence="1 2">
    <name type="scientific">Crocosphaera watsonii WH 0003</name>
    <dbReference type="NCBI Taxonomy" id="423471"/>
    <lineage>
        <taxon>Bacteria</taxon>
        <taxon>Bacillati</taxon>
        <taxon>Cyanobacteriota</taxon>
        <taxon>Cyanophyceae</taxon>
        <taxon>Oscillatoriophycideae</taxon>
        <taxon>Chroococcales</taxon>
        <taxon>Aphanothecaceae</taxon>
        <taxon>Crocosphaera</taxon>
    </lineage>
</organism>
<dbReference type="Proteomes" id="UP000003477">
    <property type="component" value="Unassembled WGS sequence"/>
</dbReference>
<comment type="caution">
    <text evidence="1">The sequence shown here is derived from an EMBL/GenBank/DDBJ whole genome shotgun (WGS) entry which is preliminary data.</text>
</comment>
<gene>
    <name evidence="1" type="ORF">CWATWH0003_3301</name>
</gene>
<sequence>MERTAPNKLTQLAKTNVIFIGQFECEELDNDIRPMGETPH</sequence>
<protein>
    <submittedName>
        <fullName evidence="1">Uncharacterized protein</fullName>
    </submittedName>
</protein>
<reference evidence="1 2" key="1">
    <citation type="journal article" date="2011" name="Front. Microbiol.">
        <title>Two Strains of Crocosphaera watsonii with Highly Conserved Genomes are Distinguished by Strain-Specific Features.</title>
        <authorList>
            <person name="Bench S.R."/>
            <person name="Ilikchyan I.N."/>
            <person name="Tripp H.J."/>
            <person name="Zehr J.P."/>
        </authorList>
    </citation>
    <scope>NUCLEOTIDE SEQUENCE [LARGE SCALE GENOMIC DNA]</scope>
    <source>
        <strain evidence="1 2">WH 0003</strain>
    </source>
</reference>
<proteinExistence type="predicted"/>
<evidence type="ECO:0000313" key="2">
    <source>
        <dbReference type="Proteomes" id="UP000003477"/>
    </source>
</evidence>
<evidence type="ECO:0000313" key="1">
    <source>
        <dbReference type="EMBL" id="EHJ11973.1"/>
    </source>
</evidence>
<dbReference type="EMBL" id="AESD01000492">
    <property type="protein sequence ID" value="EHJ11973.1"/>
    <property type="molecule type" value="Genomic_DNA"/>
</dbReference>
<dbReference type="AlphaFoldDB" id="G5J760"/>
<accession>G5J760</accession>
<dbReference type="PATRIC" id="fig|423471.3.peg.3101"/>
<name>G5J760_CROWT</name>